<sequence length="368" mass="41424">MKVGLKILSLLISLGFISVSYATEIGMMNILSSSDEPFEANITISKESVNETGPLIVSIASKIDFMRNRMARSYYIADLKASIEKNHQGDNIIKIKGSQPMYVRNINLLVMMLTSKEKYFGKYSFVLPQMGDAKGKITVAKNRMMKNVNTQIQIAQTDNNHTHNIPNKSKQKNNDIVINDSKGVTSYKVLPGDSLSHISMKLLSKYPNIKSWEELMNFLIEINKGVFPNNDINKLKIATILNLPDTSVGNNNLSITQSLLVGNSNAVDNTENNNTQKTIVRKDTNSNDLKTNWNTVKFFPVADFTPYTKTLRYNSSLNTGHTHKHIRNNKTHFINNQKLNYNTIATMGLNKNNSIQYHAQGIFKGKLL</sequence>
<protein>
    <recommendedName>
        <fullName evidence="1">FimV N-terminal domain-containing protein</fullName>
    </recommendedName>
</protein>
<dbReference type="InterPro" id="IPR057840">
    <property type="entry name" value="FimV_N"/>
</dbReference>
<reference evidence="2 3" key="1">
    <citation type="journal article" date="2023" name="bioRxiv">
        <title>An intranuclear bacterial parasite of deep-sea mussels expresses apoptosis inhibitors acquired from its host.</title>
        <authorList>
            <person name="Gonzalez Porras M.A."/>
            <person name="Assie A."/>
            <person name="Tietjen M."/>
            <person name="Violette M."/>
            <person name="Kleiner M."/>
            <person name="Gruber-Vodicka H."/>
            <person name="Dubilier N."/>
            <person name="Leisch N."/>
        </authorList>
    </citation>
    <scope>NUCLEOTIDE SEQUENCE [LARGE SCALE GENOMIC DNA]</scope>
    <source>
        <strain evidence="2">IAP13</strain>
    </source>
</reference>
<evidence type="ECO:0000313" key="2">
    <source>
        <dbReference type="EMBL" id="MDP0587945.1"/>
    </source>
</evidence>
<dbReference type="EMBL" id="JASXSV010000002">
    <property type="protein sequence ID" value="MDP0587945.1"/>
    <property type="molecule type" value="Genomic_DNA"/>
</dbReference>
<evidence type="ECO:0000259" key="1">
    <source>
        <dbReference type="Pfam" id="PF25800"/>
    </source>
</evidence>
<dbReference type="AlphaFoldDB" id="A0AA90NRJ0"/>
<accession>A0AA90NRJ0</accession>
<keyword evidence="3" id="KW-1185">Reference proteome</keyword>
<comment type="caution">
    <text evidence="2">The sequence shown here is derived from an EMBL/GenBank/DDBJ whole genome shotgun (WGS) entry which is preliminary data.</text>
</comment>
<organism evidence="2 3">
    <name type="scientific">Candidatus Endonucleibacter bathymodioli</name>
    <dbReference type="NCBI Taxonomy" id="539814"/>
    <lineage>
        <taxon>Bacteria</taxon>
        <taxon>Pseudomonadati</taxon>
        <taxon>Pseudomonadota</taxon>
        <taxon>Gammaproteobacteria</taxon>
        <taxon>Oceanospirillales</taxon>
        <taxon>Endozoicomonadaceae</taxon>
        <taxon>Candidatus Endonucleibacter</taxon>
    </lineage>
</organism>
<dbReference type="Pfam" id="PF25800">
    <property type="entry name" value="FimV_N"/>
    <property type="match status" value="1"/>
</dbReference>
<feature type="domain" description="FimV N-terminal" evidence="1">
    <location>
        <begin position="24"/>
        <end position="127"/>
    </location>
</feature>
<dbReference type="Proteomes" id="UP001178148">
    <property type="component" value="Unassembled WGS sequence"/>
</dbReference>
<proteinExistence type="predicted"/>
<gene>
    <name evidence="2" type="ORF">QS748_01540</name>
</gene>
<name>A0AA90NRJ0_9GAMM</name>
<evidence type="ECO:0000313" key="3">
    <source>
        <dbReference type="Proteomes" id="UP001178148"/>
    </source>
</evidence>